<feature type="region of interest" description="Disordered" evidence="1">
    <location>
        <begin position="1"/>
        <end position="28"/>
    </location>
</feature>
<reference evidence="2" key="1">
    <citation type="submission" date="2014-09" db="EMBL/GenBank/DDBJ databases">
        <authorList>
            <person name="Magalhaes I.L.F."/>
            <person name="Oliveira U."/>
            <person name="Santos F.R."/>
            <person name="Vidigal T.H.D.A."/>
            <person name="Brescovit A.D."/>
            <person name="Santos A.J."/>
        </authorList>
    </citation>
    <scope>NUCLEOTIDE SEQUENCE</scope>
    <source>
        <tissue evidence="2">Shoot tissue taken approximately 20 cm above the soil surface</tissue>
    </source>
</reference>
<evidence type="ECO:0000313" key="2">
    <source>
        <dbReference type="EMBL" id="JAE34463.1"/>
    </source>
</evidence>
<sequence>MRCPSSSKPSPPSKKFAPDPRKGGNNCAASSQSAHTCLLGSSRIPIPYLRRHCRSPPVAPGASSSTTCPHHWSAPSSSTLPHRWLAGGDAGSMEMQVLKLPLPCAT</sequence>
<dbReference type="EMBL" id="GBRH01163433">
    <property type="protein sequence ID" value="JAE34463.1"/>
    <property type="molecule type" value="Transcribed_RNA"/>
</dbReference>
<protein>
    <submittedName>
        <fullName evidence="2">Uncharacterized protein</fullName>
    </submittedName>
</protein>
<proteinExistence type="predicted"/>
<dbReference type="AlphaFoldDB" id="A0A0A9HNJ5"/>
<accession>A0A0A9HNJ5</accession>
<feature type="region of interest" description="Disordered" evidence="1">
    <location>
        <begin position="55"/>
        <end position="85"/>
    </location>
</feature>
<name>A0A0A9HNJ5_ARUDO</name>
<feature type="compositionally biased region" description="Polar residues" evidence="1">
    <location>
        <begin position="62"/>
        <end position="80"/>
    </location>
</feature>
<organism evidence="2">
    <name type="scientific">Arundo donax</name>
    <name type="common">Giant reed</name>
    <name type="synonym">Donax arundinaceus</name>
    <dbReference type="NCBI Taxonomy" id="35708"/>
    <lineage>
        <taxon>Eukaryota</taxon>
        <taxon>Viridiplantae</taxon>
        <taxon>Streptophyta</taxon>
        <taxon>Embryophyta</taxon>
        <taxon>Tracheophyta</taxon>
        <taxon>Spermatophyta</taxon>
        <taxon>Magnoliopsida</taxon>
        <taxon>Liliopsida</taxon>
        <taxon>Poales</taxon>
        <taxon>Poaceae</taxon>
        <taxon>PACMAD clade</taxon>
        <taxon>Arundinoideae</taxon>
        <taxon>Arundineae</taxon>
        <taxon>Arundo</taxon>
    </lineage>
</organism>
<evidence type="ECO:0000256" key="1">
    <source>
        <dbReference type="SAM" id="MobiDB-lite"/>
    </source>
</evidence>
<reference evidence="2" key="2">
    <citation type="journal article" date="2015" name="Data Brief">
        <title>Shoot transcriptome of the giant reed, Arundo donax.</title>
        <authorList>
            <person name="Barrero R.A."/>
            <person name="Guerrero F.D."/>
            <person name="Moolhuijzen P."/>
            <person name="Goolsby J.A."/>
            <person name="Tidwell J."/>
            <person name="Bellgard S.E."/>
            <person name="Bellgard M.I."/>
        </authorList>
    </citation>
    <scope>NUCLEOTIDE SEQUENCE</scope>
    <source>
        <tissue evidence="2">Shoot tissue taken approximately 20 cm above the soil surface</tissue>
    </source>
</reference>